<keyword evidence="2" id="KW-1185">Reference proteome</keyword>
<sequence>MQDHSIVERRREYEKDDEMKKIDGLNNEKGKRKWQSMALEMKIEEIVCLKKEVPARCGLRLIRGPPDEFRDRFLERTDFSQYFPTEVSHLKKKCFEVERKDWNEKIRHHFHALEFIQVDKDDDGLIKSGDES</sequence>
<dbReference type="Proteomes" id="UP001151760">
    <property type="component" value="Unassembled WGS sequence"/>
</dbReference>
<comment type="caution">
    <text evidence="1">The sequence shown here is derived from an EMBL/GenBank/DDBJ whole genome shotgun (WGS) entry which is preliminary data.</text>
</comment>
<evidence type="ECO:0000313" key="2">
    <source>
        <dbReference type="Proteomes" id="UP001151760"/>
    </source>
</evidence>
<reference evidence="1" key="2">
    <citation type="submission" date="2022-01" db="EMBL/GenBank/DDBJ databases">
        <authorList>
            <person name="Yamashiro T."/>
            <person name="Shiraishi A."/>
            <person name="Satake H."/>
            <person name="Nakayama K."/>
        </authorList>
    </citation>
    <scope>NUCLEOTIDE SEQUENCE</scope>
</reference>
<accession>A0ABQ5E2Z8</accession>
<reference evidence="1" key="1">
    <citation type="journal article" date="2022" name="Int. J. Mol. Sci.">
        <title>Draft Genome of Tanacetum Coccineum: Genomic Comparison of Closely Related Tanacetum-Family Plants.</title>
        <authorList>
            <person name="Yamashiro T."/>
            <person name="Shiraishi A."/>
            <person name="Nakayama K."/>
            <person name="Satake H."/>
        </authorList>
    </citation>
    <scope>NUCLEOTIDE SEQUENCE</scope>
</reference>
<evidence type="ECO:0000313" key="1">
    <source>
        <dbReference type="EMBL" id="GJT43479.1"/>
    </source>
</evidence>
<protein>
    <submittedName>
        <fullName evidence="1">Uncharacterized protein</fullName>
    </submittedName>
</protein>
<proteinExistence type="predicted"/>
<dbReference type="EMBL" id="BQNB010015732">
    <property type="protein sequence ID" value="GJT43479.1"/>
    <property type="molecule type" value="Genomic_DNA"/>
</dbReference>
<organism evidence="1 2">
    <name type="scientific">Tanacetum coccineum</name>
    <dbReference type="NCBI Taxonomy" id="301880"/>
    <lineage>
        <taxon>Eukaryota</taxon>
        <taxon>Viridiplantae</taxon>
        <taxon>Streptophyta</taxon>
        <taxon>Embryophyta</taxon>
        <taxon>Tracheophyta</taxon>
        <taxon>Spermatophyta</taxon>
        <taxon>Magnoliopsida</taxon>
        <taxon>eudicotyledons</taxon>
        <taxon>Gunneridae</taxon>
        <taxon>Pentapetalae</taxon>
        <taxon>asterids</taxon>
        <taxon>campanulids</taxon>
        <taxon>Asterales</taxon>
        <taxon>Asteraceae</taxon>
        <taxon>Asteroideae</taxon>
        <taxon>Anthemideae</taxon>
        <taxon>Anthemidinae</taxon>
        <taxon>Tanacetum</taxon>
    </lineage>
</organism>
<gene>
    <name evidence="1" type="ORF">Tco_0952194</name>
</gene>
<name>A0ABQ5E2Z8_9ASTR</name>